<evidence type="ECO:0000313" key="9">
    <source>
        <dbReference type="EMBL" id="PRQ58368.1"/>
    </source>
</evidence>
<dbReference type="GO" id="GO:0050590">
    <property type="term" value="F:desacetoxyvindoline 4-hydroxylase activity"/>
    <property type="evidence" value="ECO:0007669"/>
    <property type="project" value="UniProtKB-EC"/>
</dbReference>
<dbReference type="InterPro" id="IPR027443">
    <property type="entry name" value="IPNS-like_sf"/>
</dbReference>
<proteinExistence type="inferred from homology"/>
<dbReference type="Pfam" id="PF14226">
    <property type="entry name" value="DIOX_N"/>
    <property type="match status" value="1"/>
</dbReference>
<gene>
    <name evidence="8" type="ORF">RchiOBHm_Chr1g0358541</name>
    <name evidence="9" type="ORF">RchiOBHm_Chr1g0358551</name>
</gene>
<keyword evidence="4 6" id="KW-0560">Oxidoreductase</keyword>
<evidence type="ECO:0000313" key="10">
    <source>
        <dbReference type="Proteomes" id="UP000238479"/>
    </source>
</evidence>
<dbReference type="InterPro" id="IPR044861">
    <property type="entry name" value="IPNS-like_FE2OG_OXY"/>
</dbReference>
<dbReference type="EC" id="1.14.11.20" evidence="8"/>
<dbReference type="Gramene" id="PRQ58367">
    <property type="protein sequence ID" value="PRQ58367"/>
    <property type="gene ID" value="RchiOBHm_Chr1g0358541"/>
</dbReference>
<dbReference type="PROSITE" id="PS51471">
    <property type="entry name" value="FE2OG_OXY"/>
    <property type="match status" value="1"/>
</dbReference>
<dbReference type="FunFam" id="2.60.120.330:FF:000005">
    <property type="entry name" value="1-aminocyclopropane-1-carboxylate oxidase homolog 1"/>
    <property type="match status" value="1"/>
</dbReference>
<evidence type="ECO:0000256" key="6">
    <source>
        <dbReference type="RuleBase" id="RU003682"/>
    </source>
</evidence>
<dbReference type="Proteomes" id="UP000238479">
    <property type="component" value="Chromosome 1"/>
</dbReference>
<evidence type="ECO:0000256" key="3">
    <source>
        <dbReference type="ARBA" id="ARBA00022723"/>
    </source>
</evidence>
<dbReference type="InterPro" id="IPR026992">
    <property type="entry name" value="DIOX_N"/>
</dbReference>
<evidence type="ECO:0000256" key="1">
    <source>
        <dbReference type="ARBA" id="ARBA00001962"/>
    </source>
</evidence>
<dbReference type="Gene3D" id="2.60.120.330">
    <property type="entry name" value="B-lactam Antibiotic, Isopenicillin N Synthase, Chain"/>
    <property type="match status" value="1"/>
</dbReference>
<comment type="cofactor">
    <cofactor evidence="1">
        <name>Fe cation</name>
        <dbReference type="ChEBI" id="CHEBI:24875"/>
    </cofactor>
</comment>
<evidence type="ECO:0000313" key="8">
    <source>
        <dbReference type="EMBL" id="PRQ58367.1"/>
    </source>
</evidence>
<comment type="similarity">
    <text evidence="2 6">Belongs to the iron/ascorbate-dependent oxidoreductase family.</text>
</comment>
<reference evidence="8 10" key="1">
    <citation type="journal article" date="2018" name="Nat. Genet.">
        <title>The Rosa genome provides new insights in the design of modern roses.</title>
        <authorList>
            <person name="Bendahmane M."/>
        </authorList>
    </citation>
    <scope>NUCLEOTIDE SEQUENCE [LARGE SCALE GENOMIC DNA]</scope>
    <source>
        <strain evidence="10">cv. Old Blush</strain>
    </source>
</reference>
<dbReference type="OrthoDB" id="288590at2759"/>
<feature type="domain" description="Fe2OG dioxygenase" evidence="7">
    <location>
        <begin position="203"/>
        <end position="305"/>
    </location>
</feature>
<dbReference type="EMBL" id="PDCK01000039">
    <property type="protein sequence ID" value="PRQ58368.1"/>
    <property type="molecule type" value="Genomic_DNA"/>
</dbReference>
<dbReference type="GO" id="GO:0046872">
    <property type="term" value="F:metal ion binding"/>
    <property type="evidence" value="ECO:0007669"/>
    <property type="project" value="UniProtKB-KW"/>
</dbReference>
<dbReference type="PANTHER" id="PTHR10209">
    <property type="entry name" value="OXIDOREDUCTASE, 2OG-FE II OXYGENASE FAMILY PROTEIN"/>
    <property type="match status" value="1"/>
</dbReference>
<dbReference type="OMA" id="PCAKDRI"/>
<dbReference type="InterPro" id="IPR005123">
    <property type="entry name" value="Oxoglu/Fe-dep_dioxygenase_dom"/>
</dbReference>
<organism evidence="8 10">
    <name type="scientific">Rosa chinensis</name>
    <name type="common">China rose</name>
    <dbReference type="NCBI Taxonomy" id="74649"/>
    <lineage>
        <taxon>Eukaryota</taxon>
        <taxon>Viridiplantae</taxon>
        <taxon>Streptophyta</taxon>
        <taxon>Embryophyta</taxon>
        <taxon>Tracheophyta</taxon>
        <taxon>Spermatophyta</taxon>
        <taxon>Magnoliopsida</taxon>
        <taxon>eudicotyledons</taxon>
        <taxon>Gunneridae</taxon>
        <taxon>Pentapetalae</taxon>
        <taxon>rosids</taxon>
        <taxon>fabids</taxon>
        <taxon>Rosales</taxon>
        <taxon>Rosaceae</taxon>
        <taxon>Rosoideae</taxon>
        <taxon>Rosoideae incertae sedis</taxon>
        <taxon>Rosa</taxon>
    </lineage>
</organism>
<name>A0A2P6SI69_ROSCH</name>
<dbReference type="AlphaFoldDB" id="A0A2P6SI69"/>
<evidence type="ECO:0000256" key="4">
    <source>
        <dbReference type="ARBA" id="ARBA00023002"/>
    </source>
</evidence>
<keyword evidence="10" id="KW-1185">Reference proteome</keyword>
<keyword evidence="5 6" id="KW-0408">Iron</keyword>
<accession>A0A2P6SI69</accession>
<evidence type="ECO:0000256" key="5">
    <source>
        <dbReference type="ARBA" id="ARBA00023004"/>
    </source>
</evidence>
<evidence type="ECO:0000259" key="7">
    <source>
        <dbReference type="PROSITE" id="PS51471"/>
    </source>
</evidence>
<dbReference type="Pfam" id="PF03171">
    <property type="entry name" value="2OG-FeII_Oxy"/>
    <property type="match status" value="1"/>
</dbReference>
<evidence type="ECO:0000256" key="2">
    <source>
        <dbReference type="ARBA" id="ARBA00008056"/>
    </source>
</evidence>
<keyword evidence="3 6" id="KW-0479">Metal-binding</keyword>
<dbReference type="PANTHER" id="PTHR10209:SF776">
    <property type="entry name" value="2OG-FE(II) OXYGENASE FAMILY OXIDOREDUCTASE"/>
    <property type="match status" value="1"/>
</dbReference>
<dbReference type="Gramene" id="PRQ58368">
    <property type="protein sequence ID" value="PRQ58368"/>
    <property type="gene ID" value="RchiOBHm_Chr1g0358551"/>
</dbReference>
<dbReference type="EMBL" id="PDCK01000039">
    <property type="protein sequence ID" value="PRQ58367.1"/>
    <property type="molecule type" value="Genomic_DNA"/>
</dbReference>
<protein>
    <submittedName>
        <fullName evidence="8">Putative deacetoxyvindoline 4-hydroxylase</fullName>
        <ecNumber evidence="8">1.14.11.20</ecNumber>
    </submittedName>
</protein>
<comment type="caution">
    <text evidence="8">The sequence shown here is derived from an EMBL/GenBank/DDBJ whole genome shotgun (WGS) entry which is preliminary data.</text>
</comment>
<sequence>MASDNSSNNDLLLQQLKAFDESKAGIKGLVDAGITKVPQICIIPPKDRASQEPSAGNIPVIDLSDIIVKRDEVVEQVRQAAGAVGFFQVVNHGIPNELMDEMIEGVRGFHYLPKEEKAEYYTRELLRNVKYFSSFNLYESRYASWKDTMFSEMANLDPQELPLVLRDISLRYYNQAYKLAITLFELLSEALGLKSNHLVELGGLKGCLLATHFYPPCPEPELTIGKVAHSDGCFLTILLQDQIGGLQILSDEKWIDIAPVPGALIINVGDFLQLVSNDRFISVKHRVLAKKKGPRISVGCFFRDISRESLNKVYEPIKELTSDDDNPPIYRGTSVKDYVAGYYRKGLFNGAYNGLEYLKL</sequence>
<dbReference type="SUPFAM" id="SSF51197">
    <property type="entry name" value="Clavaminate synthase-like"/>
    <property type="match status" value="1"/>
</dbReference>